<accession>A0A3S4UQJ5</accession>
<dbReference type="AlphaFoldDB" id="A0A3S4UQJ5"/>
<evidence type="ECO:0000313" key="2">
    <source>
        <dbReference type="EMBL" id="VEH67432.1"/>
    </source>
</evidence>
<reference evidence="2 3" key="1">
    <citation type="submission" date="2018-12" db="EMBL/GenBank/DDBJ databases">
        <authorList>
            <consortium name="Pathogen Informatics"/>
        </authorList>
    </citation>
    <scope>NUCLEOTIDE SEQUENCE [LARGE SCALE GENOMIC DNA]</scope>
    <source>
        <strain evidence="2 3">NCTC8284</strain>
    </source>
</reference>
<dbReference type="Proteomes" id="UP000278733">
    <property type="component" value="Chromosome"/>
</dbReference>
<sequence length="63" mass="7558">MEIATPAFIETYDYRPNRLFIEYLIYPKEVFSMLMEGHLSAVIFSLVLLRWLRWFIGKFPAGR</sequence>
<organism evidence="2 3">
    <name type="scientific">Rodentibacter pneumotropicus</name>
    <dbReference type="NCBI Taxonomy" id="758"/>
    <lineage>
        <taxon>Bacteria</taxon>
        <taxon>Pseudomonadati</taxon>
        <taxon>Pseudomonadota</taxon>
        <taxon>Gammaproteobacteria</taxon>
        <taxon>Pasteurellales</taxon>
        <taxon>Pasteurellaceae</taxon>
        <taxon>Rodentibacter</taxon>
    </lineage>
</organism>
<gene>
    <name evidence="2" type="ORF">NCTC8284_02618</name>
</gene>
<proteinExistence type="predicted"/>
<feature type="transmembrane region" description="Helical" evidence="1">
    <location>
        <begin position="37"/>
        <end position="56"/>
    </location>
</feature>
<dbReference type="EMBL" id="LR134405">
    <property type="protein sequence ID" value="VEH67432.1"/>
    <property type="molecule type" value="Genomic_DNA"/>
</dbReference>
<keyword evidence="1" id="KW-0812">Transmembrane</keyword>
<protein>
    <submittedName>
        <fullName evidence="2">Phosphoglycerol transferase</fullName>
    </submittedName>
</protein>
<dbReference type="KEGG" id="rpne:NCTC8284_02618"/>
<keyword evidence="1" id="KW-0472">Membrane</keyword>
<evidence type="ECO:0000313" key="3">
    <source>
        <dbReference type="Proteomes" id="UP000278733"/>
    </source>
</evidence>
<evidence type="ECO:0000256" key="1">
    <source>
        <dbReference type="SAM" id="Phobius"/>
    </source>
</evidence>
<dbReference type="GO" id="GO:0016740">
    <property type="term" value="F:transferase activity"/>
    <property type="evidence" value="ECO:0007669"/>
    <property type="project" value="UniProtKB-KW"/>
</dbReference>
<keyword evidence="1" id="KW-1133">Transmembrane helix</keyword>
<keyword evidence="2" id="KW-0808">Transferase</keyword>
<name>A0A3S4UQJ5_9PAST</name>